<dbReference type="PANTHER" id="PTHR12631">
    <property type="entry name" value="ALPHA-L-IDURONIDASE"/>
    <property type="match status" value="1"/>
</dbReference>
<evidence type="ECO:0000313" key="2">
    <source>
        <dbReference type="EMBL" id="PTL58766.1"/>
    </source>
</evidence>
<name>A0A2T4UHP5_9ACTN</name>
<dbReference type="OrthoDB" id="7594877at2"/>
<dbReference type="Gene3D" id="2.60.40.10">
    <property type="entry name" value="Immunoglobulins"/>
    <property type="match status" value="1"/>
</dbReference>
<proteinExistence type="predicted"/>
<dbReference type="RefSeq" id="WP_107567203.1">
    <property type="nucleotide sequence ID" value="NZ_PYYB01000001.1"/>
</dbReference>
<dbReference type="GO" id="GO:0004553">
    <property type="term" value="F:hydrolase activity, hydrolyzing O-glycosyl compounds"/>
    <property type="evidence" value="ECO:0007669"/>
    <property type="project" value="TreeGrafter"/>
</dbReference>
<feature type="chain" id="PRO_5038698323" evidence="1">
    <location>
        <begin position="19"/>
        <end position="590"/>
    </location>
</feature>
<protein>
    <submittedName>
        <fullName evidence="2">Uncharacterized protein</fullName>
    </submittedName>
</protein>
<dbReference type="InterPro" id="IPR051923">
    <property type="entry name" value="Glycosyl_Hydrolase_39"/>
</dbReference>
<evidence type="ECO:0000313" key="3">
    <source>
        <dbReference type="Proteomes" id="UP000240739"/>
    </source>
</evidence>
<dbReference type="EMBL" id="PYYB01000001">
    <property type="protein sequence ID" value="PTL58766.1"/>
    <property type="molecule type" value="Genomic_DNA"/>
</dbReference>
<dbReference type="Pfam" id="PF17957">
    <property type="entry name" value="Big_7"/>
    <property type="match status" value="1"/>
</dbReference>
<gene>
    <name evidence="2" type="ORF">C7Y72_03435</name>
</gene>
<accession>A0A2T4UHP5</accession>
<evidence type="ECO:0000256" key="1">
    <source>
        <dbReference type="SAM" id="SignalP"/>
    </source>
</evidence>
<dbReference type="SUPFAM" id="SSF51445">
    <property type="entry name" value="(Trans)glycosidases"/>
    <property type="match status" value="1"/>
</dbReference>
<sequence length="590" mass="63778">MRLSSSLALLATSLTLLAAAPAAHGASLGLVIPGDLQTNNPLITRTTELGRQGAKTAKFFVTWNVIAGGAGGSTVNDAKIVQYADTVKHLRANGISSTIVFFGGEPELPAATRDRTPPTDNGRFAAVMGAFAAKMKEFGAGGTTMTVWNEADEGVFWAGGANPDKYVDLLKRSYESIKRADDTVRVGITPLTAGNWRFLQAAYERGAKGFFDAVPVDVDTACNIASPYSYYRDQQDGSKLGQITFLGYREVRKTQLANGDPKPILLEIGWSTAIGDTNCNQGLEAGKKPGGVTEAQQAQFLREAVNCLSQDDYVETAYWFELQDRGTDRTHPDENFGLIDPAGRNKPAHDAFVAAAGGANVLAGQECGDFRAPDLTVISPVEGQQYTDRFDIRAKASDAAGVGRITFQYDGANEIRNFTGGDVGNDKIVGLEPWFKSRELAIGKHTVKVIAIDAFGNTAEKVINVEKVPEGAIAANLQAVFKIGRKVSCKRRVCSFRVSLGKAANGPSVSGKVLAQWQWYSPPKPKKKGKRKKAIPGQWKTIHKATKPANKVFTLKQEVSRKGKWRLRLTHQASAPYKTYSAKDIPFTIK</sequence>
<organism evidence="2 3">
    <name type="scientific">Paraconexibacter algicola</name>
    <dbReference type="NCBI Taxonomy" id="2133960"/>
    <lineage>
        <taxon>Bacteria</taxon>
        <taxon>Bacillati</taxon>
        <taxon>Actinomycetota</taxon>
        <taxon>Thermoleophilia</taxon>
        <taxon>Solirubrobacterales</taxon>
        <taxon>Paraconexibacteraceae</taxon>
        <taxon>Paraconexibacter</taxon>
    </lineage>
</organism>
<keyword evidence="1" id="KW-0732">Signal</keyword>
<reference evidence="2 3" key="1">
    <citation type="submission" date="2018-03" db="EMBL/GenBank/DDBJ databases">
        <title>Aquarubrobacter algicola gen. nov., sp. nov., a novel actinobacterium isolated from shallow eutrophic lake during the end of cyanobacterial harmful algal blooms.</title>
        <authorList>
            <person name="Chun S.J."/>
        </authorList>
    </citation>
    <scope>NUCLEOTIDE SEQUENCE [LARGE SCALE GENOMIC DNA]</scope>
    <source>
        <strain evidence="2 3">Seoho-28</strain>
    </source>
</reference>
<feature type="signal peptide" evidence="1">
    <location>
        <begin position="1"/>
        <end position="18"/>
    </location>
</feature>
<comment type="caution">
    <text evidence="2">The sequence shown here is derived from an EMBL/GenBank/DDBJ whole genome shotgun (WGS) entry which is preliminary data.</text>
</comment>
<dbReference type="Proteomes" id="UP000240739">
    <property type="component" value="Unassembled WGS sequence"/>
</dbReference>
<dbReference type="InterPro" id="IPR017853">
    <property type="entry name" value="GH"/>
</dbReference>
<dbReference type="Gene3D" id="3.20.20.80">
    <property type="entry name" value="Glycosidases"/>
    <property type="match status" value="1"/>
</dbReference>
<dbReference type="GO" id="GO:0005975">
    <property type="term" value="P:carbohydrate metabolic process"/>
    <property type="evidence" value="ECO:0007669"/>
    <property type="project" value="UniProtKB-ARBA"/>
</dbReference>
<dbReference type="AlphaFoldDB" id="A0A2T4UHP5"/>
<dbReference type="InterPro" id="IPR013783">
    <property type="entry name" value="Ig-like_fold"/>
</dbReference>
<keyword evidence="3" id="KW-1185">Reference proteome</keyword>
<dbReference type="PANTHER" id="PTHR12631:SF10">
    <property type="entry name" value="BETA-XYLOSIDASE-LIKE PROTEIN-RELATED"/>
    <property type="match status" value="1"/>
</dbReference>